<dbReference type="SMART" id="SM00487">
    <property type="entry name" value="DEXDc"/>
    <property type="match status" value="1"/>
</dbReference>
<comment type="similarity">
    <text evidence="2">Belongs to the DEAD box helicase family. DEAH subfamily. FANCM sub-subfamily.</text>
</comment>
<evidence type="ECO:0000313" key="12">
    <source>
        <dbReference type="Proteomes" id="UP000076858"/>
    </source>
</evidence>
<dbReference type="InterPro" id="IPR044749">
    <property type="entry name" value="FANCM_DEXDc"/>
</dbReference>
<evidence type="ECO:0000256" key="8">
    <source>
        <dbReference type="SAM" id="MobiDB-lite"/>
    </source>
</evidence>
<evidence type="ECO:0000256" key="1">
    <source>
        <dbReference type="ARBA" id="ARBA00004123"/>
    </source>
</evidence>
<dbReference type="STRING" id="35525.A0A164ME63"/>
<name>A0A164ME63_9CRUS</name>
<dbReference type="Pfam" id="PF02732">
    <property type="entry name" value="ERCC4"/>
    <property type="match status" value="1"/>
</dbReference>
<dbReference type="InterPro" id="IPR011335">
    <property type="entry name" value="Restrct_endonuc-II-like"/>
</dbReference>
<dbReference type="Gene3D" id="1.10.150.20">
    <property type="entry name" value="5' to 3' exonuclease, C-terminal subdomain"/>
    <property type="match status" value="1"/>
</dbReference>
<keyword evidence="3" id="KW-0547">Nucleotide-binding</keyword>
<dbReference type="InterPro" id="IPR031879">
    <property type="entry name" value="FANCM-MHF-bd"/>
</dbReference>
<protein>
    <submittedName>
        <fullName evidence="11">Putative ATP-dependent RNA helicase DHX58</fullName>
    </submittedName>
</protein>
<feature type="region of interest" description="Disordered" evidence="8">
    <location>
        <begin position="1261"/>
        <end position="1282"/>
    </location>
</feature>
<dbReference type="GO" id="GO:0005634">
    <property type="term" value="C:nucleus"/>
    <property type="evidence" value="ECO:0007669"/>
    <property type="project" value="UniProtKB-SubCell"/>
</dbReference>
<dbReference type="PROSITE" id="PS51194">
    <property type="entry name" value="HELICASE_CTER"/>
    <property type="match status" value="1"/>
</dbReference>
<dbReference type="PANTHER" id="PTHR14025:SF20">
    <property type="entry name" value="FANCONI ANEMIA GROUP M PROTEIN"/>
    <property type="match status" value="1"/>
</dbReference>
<evidence type="ECO:0000256" key="3">
    <source>
        <dbReference type="ARBA" id="ARBA00022741"/>
    </source>
</evidence>
<evidence type="ECO:0000259" key="10">
    <source>
        <dbReference type="PROSITE" id="PS51194"/>
    </source>
</evidence>
<feature type="region of interest" description="Disordered" evidence="8">
    <location>
        <begin position="651"/>
        <end position="671"/>
    </location>
</feature>
<dbReference type="InterPro" id="IPR010994">
    <property type="entry name" value="RuvA_2-like"/>
</dbReference>
<keyword evidence="6" id="KW-0067">ATP-binding</keyword>
<evidence type="ECO:0000256" key="7">
    <source>
        <dbReference type="ARBA" id="ARBA00023242"/>
    </source>
</evidence>
<feature type="domain" description="Helicase ATP-binding" evidence="9">
    <location>
        <begin position="115"/>
        <end position="283"/>
    </location>
</feature>
<dbReference type="SUPFAM" id="SSF47781">
    <property type="entry name" value="RuvA domain 2-like"/>
    <property type="match status" value="1"/>
</dbReference>
<sequence length="1907" mass="212596">MSKKQQTLFQSWQNGPKTTEPSLSRKTTSNEDLMVIDSDEDDDLLRKALEESLRDYESNCKTNVPSLSHSLSTSGYSTETPASTLEEHLPGFDIASGNTWFYPTNKPIRKYQRDIVETSLFHNTLVTLPTGLGKTFIAAVVMYNFFRWYPRGKIIFMAPTKPLVAQQIQACYEIMGIPLDATSEMTGAMSPADRKKQWQEKRVFFLTPQILTNDISRAACPANEVKCLVLDEAHKALGNYAYVQVVQELCKHGAIFRILALSATPGSDLKAIQQVIVNLRISKIEVRNEDSPDIVPYCHSRKIDKVVVPLGPEITQVRDAFLNIFGVCARRLMEAGVLFSKDIGSLTKYMLLQSRDKFRQNPPDNFPRNRSGMIEGDFALCITLTHALELLLQHGIRGFYNFLAGKTDVVDGETGHNRTRTELLKVNGFSQMMEDLKSKFGNGCQVGSAVSHPKLTKLKEIVLEHFQQAEKENRQTRVMIFSQYRDSVNEIVALLEEYAPLIKAMNFVGHGNNTTGVKTKGFTQADQIRVIKQFTEGNYNTLVSTCVGEEGLDIGDVDMIICYDVHKSPVRLVQRCGRTGRKRDGRIVMLMTEGKEEHVHNQSVYQKKNLLKNIADNPKLKEFLLSQEPRLIPRHLSPKCHEMPMHVTTAFPPPTSRPRKSNVPSASSNVVAGRKSKTTKCYYLSDTEMDYWAQNFQTNQPVPVLPELNANDSNNDGLDGKPKLSLDKWLPWQCTLQPYHTVGHSTLTKHYVNILEHIQSHRENSHENHQQQLQMDTSEIGANAISSPPLDNRSDVLSPNIGQTFSRTPQALSSTVHHSGLYSQDFLDLFQRVPVGIDCVDIPSPPPFCFDVSTETSTLGTTSFSKPYRKPFEILPDLSAPVSKKSTVNHIWAKGMSSDRSQWQTVQINASINDITAARLPFVAPFASTNSVRKPAEACRTYMESNVNETIAMQTPPKSELETSTFCLEPSPILSQRRKKGPVKRSLEWAAAAPAKRLRMDGNANEHDWQRNQVEVVKNRVTEEEKPDVPKISVHDQSVLSVTQIVDLFHTYDEPANEANATKNILPNFELEVDFLDSFSPLPDSPKSVKQEVTTTALVTPLKTKQGPSLLTESPVFDFLENTPSPSPARPKSKVSIQLGVTSEFKVQNRKPSVVPEVNFSLDFPDSWDDEDVLAPSPVPPPAQPKVKLQQPTKPVPASVHVQLSPLNRTVTIDLKSAWDKGFELNLSDLEDIELVEQAYEKQRTATKTGNLITEPKIENTKTATNNNDPQKIMPAPNVKDSSGIRRELDDIFGPEIDDDSIEVVEKPPPVKPVKPPVFIIESDEDVVEATPPKQIPDISEITPLRPINERITTMTSDEDSPLVCRKLNSKRNPLMTQSTPVAQKTESSFRPKPLIKQTKQAACAFLDEEAELSLVEGSCSGDELEETNNGDKYEGSFVDDLGTQAVNETMRAVYLESVKSPVAQQGFVFRQPARQMNRSEIFSQAVVEQDSEYAFDSFCVDSDDAEQLEKTTKDESPLTQLPTRAARIRAQRIQLNRQRSTSAVVRPRKRIAYVDSSSDESDAGPPPKKSIKSETSVAPQRTTLGLNSATNKGPPNRVELPTKPEDKKDTFRRAINETSMVPATDRAVFLPTAGSSGAIMKNPIRVESSSSASCSSVNSSSVTSSIASNPVPLSPPRTLLISSRQVATTTQIISTLQVKHRCATHVCSFDVADFVLSSQLGVVRKLHSEFTNGASRCRLQDLVRRLMALYDKPYLIVEADRSAARDPRFNNGCPLPDASSVIFKPNTPYYLQTLATLAQTDLSVLYSDSQEHTARLLNDLGRQESLRELSLPRIENLNSKQNDILKFLQRIPEINPAVAVLMATQFKSLREILCSSVEVLTQRCKITAGKARNIAQAFRVNQAPSR</sequence>
<dbReference type="Pfam" id="PF00271">
    <property type="entry name" value="Helicase_C"/>
    <property type="match status" value="1"/>
</dbReference>
<dbReference type="OrthoDB" id="6513042at2759"/>
<dbReference type="InterPro" id="IPR039686">
    <property type="entry name" value="FANCM/Mph1-like_ID"/>
</dbReference>
<dbReference type="Gene3D" id="1.20.1320.20">
    <property type="entry name" value="hef helicase domain"/>
    <property type="match status" value="1"/>
</dbReference>
<evidence type="ECO:0000256" key="6">
    <source>
        <dbReference type="ARBA" id="ARBA00022840"/>
    </source>
</evidence>
<dbReference type="SUPFAM" id="SSF52980">
    <property type="entry name" value="Restriction endonuclease-like"/>
    <property type="match status" value="1"/>
</dbReference>
<dbReference type="EMBL" id="LRGB01003024">
    <property type="protein sequence ID" value="KZS04980.1"/>
    <property type="molecule type" value="Genomic_DNA"/>
</dbReference>
<keyword evidence="7" id="KW-0539">Nucleus</keyword>
<dbReference type="Gene3D" id="3.40.50.10130">
    <property type="match status" value="1"/>
</dbReference>
<dbReference type="GO" id="GO:0043138">
    <property type="term" value="F:3'-5' DNA helicase activity"/>
    <property type="evidence" value="ECO:0007669"/>
    <property type="project" value="InterPro"/>
</dbReference>
<dbReference type="SMART" id="SM00490">
    <property type="entry name" value="HELICc"/>
    <property type="match status" value="1"/>
</dbReference>
<organism evidence="11 12">
    <name type="scientific">Daphnia magna</name>
    <dbReference type="NCBI Taxonomy" id="35525"/>
    <lineage>
        <taxon>Eukaryota</taxon>
        <taxon>Metazoa</taxon>
        <taxon>Ecdysozoa</taxon>
        <taxon>Arthropoda</taxon>
        <taxon>Crustacea</taxon>
        <taxon>Branchiopoda</taxon>
        <taxon>Diplostraca</taxon>
        <taxon>Cladocera</taxon>
        <taxon>Anomopoda</taxon>
        <taxon>Daphniidae</taxon>
        <taxon>Daphnia</taxon>
    </lineage>
</organism>
<dbReference type="GO" id="GO:0016787">
    <property type="term" value="F:hydrolase activity"/>
    <property type="evidence" value="ECO:0007669"/>
    <property type="project" value="UniProtKB-KW"/>
</dbReference>
<feature type="compositionally biased region" description="Polar residues" evidence="8">
    <location>
        <begin position="1261"/>
        <end position="1270"/>
    </location>
</feature>
<evidence type="ECO:0000256" key="2">
    <source>
        <dbReference type="ARBA" id="ARBA00009889"/>
    </source>
</evidence>
<evidence type="ECO:0000256" key="5">
    <source>
        <dbReference type="ARBA" id="ARBA00022806"/>
    </source>
</evidence>
<keyword evidence="12" id="KW-1185">Reference proteome</keyword>
<dbReference type="InterPro" id="IPR006166">
    <property type="entry name" value="ERCC4_domain"/>
</dbReference>
<dbReference type="Pfam" id="PF00270">
    <property type="entry name" value="DEAD"/>
    <property type="match status" value="1"/>
</dbReference>
<dbReference type="InterPro" id="IPR003903">
    <property type="entry name" value="UIM_dom"/>
</dbReference>
<keyword evidence="5 11" id="KW-0347">Helicase</keyword>
<feature type="compositionally biased region" description="Polar residues" evidence="8">
    <location>
        <begin position="1"/>
        <end position="31"/>
    </location>
</feature>
<feature type="region of interest" description="Disordered" evidence="8">
    <location>
        <begin position="782"/>
        <end position="802"/>
    </location>
</feature>
<dbReference type="Proteomes" id="UP000076858">
    <property type="component" value="Unassembled WGS sequence"/>
</dbReference>
<dbReference type="CDD" id="cd12091">
    <property type="entry name" value="FANCM_ID"/>
    <property type="match status" value="1"/>
</dbReference>
<dbReference type="CDD" id="cd18033">
    <property type="entry name" value="DEXDc_FANCM"/>
    <property type="match status" value="1"/>
</dbReference>
<feature type="compositionally biased region" description="Low complexity" evidence="8">
    <location>
        <begin position="661"/>
        <end position="671"/>
    </location>
</feature>
<dbReference type="FunFam" id="3.40.50.300:FF:000861">
    <property type="entry name" value="Fanconi anemia, complementation group M"/>
    <property type="match status" value="1"/>
</dbReference>
<reference evidence="11 12" key="1">
    <citation type="submission" date="2016-03" db="EMBL/GenBank/DDBJ databases">
        <title>EvidentialGene: Evidence-directed Construction of Genes on Genomes.</title>
        <authorList>
            <person name="Gilbert D.G."/>
            <person name="Choi J.-H."/>
            <person name="Mockaitis K."/>
            <person name="Colbourne J."/>
            <person name="Pfrender M."/>
        </authorList>
    </citation>
    <scope>NUCLEOTIDE SEQUENCE [LARGE SCALE GENOMIC DNA]</scope>
    <source>
        <strain evidence="11 12">Xinb3</strain>
        <tissue evidence="11">Complete organism</tissue>
    </source>
</reference>
<dbReference type="GO" id="GO:0004518">
    <property type="term" value="F:nuclease activity"/>
    <property type="evidence" value="ECO:0007669"/>
    <property type="project" value="InterPro"/>
</dbReference>
<dbReference type="InterPro" id="IPR001650">
    <property type="entry name" value="Helicase_C-like"/>
</dbReference>
<gene>
    <name evidence="11" type="ORF">APZ42_031912</name>
</gene>
<comment type="subcellular location">
    <subcellularLocation>
        <location evidence="1">Nucleus</location>
    </subcellularLocation>
</comment>
<dbReference type="GO" id="GO:0045003">
    <property type="term" value="P:double-strand break repair via synthesis-dependent strand annealing"/>
    <property type="evidence" value="ECO:0007669"/>
    <property type="project" value="TreeGrafter"/>
</dbReference>
<feature type="region of interest" description="Disordered" evidence="8">
    <location>
        <begin position="1537"/>
        <end position="1605"/>
    </location>
</feature>
<evidence type="ECO:0000259" key="9">
    <source>
        <dbReference type="PROSITE" id="PS51192"/>
    </source>
</evidence>
<feature type="domain" description="Helicase C-terminal" evidence="10">
    <location>
        <begin position="457"/>
        <end position="626"/>
    </location>
</feature>
<dbReference type="PANTHER" id="PTHR14025">
    <property type="entry name" value="FANCONI ANEMIA GROUP M FANCM FAMILY MEMBER"/>
    <property type="match status" value="1"/>
</dbReference>
<keyword evidence="4" id="KW-0378">Hydrolase</keyword>
<dbReference type="InterPro" id="IPR027417">
    <property type="entry name" value="P-loop_NTPase"/>
</dbReference>
<dbReference type="SMART" id="SM00891">
    <property type="entry name" value="ERCC4"/>
    <property type="match status" value="1"/>
</dbReference>
<feature type="compositionally biased region" description="Polar residues" evidence="8">
    <location>
        <begin position="1574"/>
        <end position="1594"/>
    </location>
</feature>
<dbReference type="PROSITE" id="PS51192">
    <property type="entry name" value="HELICASE_ATP_BIND_1"/>
    <property type="match status" value="1"/>
</dbReference>
<accession>A0A164ME63</accession>
<dbReference type="Gene3D" id="3.40.50.300">
    <property type="entry name" value="P-loop containing nucleotide triphosphate hydrolases"/>
    <property type="match status" value="2"/>
</dbReference>
<dbReference type="InterPro" id="IPR011545">
    <property type="entry name" value="DEAD/DEAH_box_helicase_dom"/>
</dbReference>
<dbReference type="SUPFAM" id="SSF52540">
    <property type="entry name" value="P-loop containing nucleoside triphosphate hydrolases"/>
    <property type="match status" value="1"/>
</dbReference>
<comment type="caution">
    <text evidence="11">The sequence shown here is derived from an EMBL/GenBank/DDBJ whole genome shotgun (WGS) entry which is preliminary data.</text>
</comment>
<evidence type="ECO:0000256" key="4">
    <source>
        <dbReference type="ARBA" id="ARBA00022801"/>
    </source>
</evidence>
<proteinExistence type="inferred from homology"/>
<dbReference type="GO" id="GO:0000400">
    <property type="term" value="F:four-way junction DNA binding"/>
    <property type="evidence" value="ECO:0007669"/>
    <property type="project" value="TreeGrafter"/>
</dbReference>
<dbReference type="Pfam" id="PF16783">
    <property type="entry name" value="FANCM-MHF_bd"/>
    <property type="match status" value="1"/>
</dbReference>
<evidence type="ECO:0000313" key="11">
    <source>
        <dbReference type="EMBL" id="KZS04980.1"/>
    </source>
</evidence>
<dbReference type="PROSITE" id="PS50330">
    <property type="entry name" value="UIM"/>
    <property type="match status" value="1"/>
</dbReference>
<dbReference type="InterPro" id="IPR014001">
    <property type="entry name" value="Helicase_ATP-bd"/>
</dbReference>
<dbReference type="CDD" id="cd18801">
    <property type="entry name" value="SF2_C_FANCM_Hef"/>
    <property type="match status" value="1"/>
</dbReference>
<dbReference type="GO" id="GO:0005524">
    <property type="term" value="F:ATP binding"/>
    <property type="evidence" value="ECO:0007669"/>
    <property type="project" value="UniProtKB-KW"/>
</dbReference>
<feature type="region of interest" description="Disordered" evidence="8">
    <location>
        <begin position="1"/>
        <end position="37"/>
    </location>
</feature>
<dbReference type="GO" id="GO:0009378">
    <property type="term" value="F:four-way junction helicase activity"/>
    <property type="evidence" value="ECO:0007669"/>
    <property type="project" value="TreeGrafter"/>
</dbReference>
<dbReference type="GO" id="GO:0036297">
    <property type="term" value="P:interstrand cross-link repair"/>
    <property type="evidence" value="ECO:0007669"/>
    <property type="project" value="TreeGrafter"/>
</dbReference>